<feature type="region of interest" description="Disordered" evidence="14">
    <location>
        <begin position="470"/>
        <end position="493"/>
    </location>
</feature>
<sequence length="880" mass="97056">MESGEDAAQRPLTLDLAGPETDNPCGASAADSMSSHPNTTDPLFQEESIDLDVEAFISPQDDSAASGSVTDKLNDQMMESVMISDSPNSEEEDVPIDCLLEQTDDKVSLDSKGPEEDKENEEIDRKNGEAGADQVIADDTELPPALAEKEKLEDREKDSTEEAVTGTLAAPGSPKAEETELEVAKQVIKDEPIPVCTIFSQSMQNKAQSLVPDGFQPTLVKSPSFTTAHNETPSKLAPLVSQPSPSLSKFFTDNGTVNPASDFFDSFTTSSSFISVSNPNAETPKSPAALERQLSSGSGSLLQDRGTAGTLFSPSSHEGKPRPLISPAEPPVAITKLQAVFSGSDDPFASALSMSEVDRRYDAWLPSEETRRVLISVALQQVNPVHVDRERLSMPGLKFDNLQGDAVKDLMLRFLGDQAAAKRQVLTANSVEQNFLGLKQLIRLQLLLPVSLPVVFSFISHLNEDLKAPELQRENQRGTLEEEAQGETEQDTNLRAQRDTARISMRWKRISKKAAVDAECEGTKNWRAAVDLTGRLLTAHGQGYGKSGQPSTHTTDTLQLWFVRLALLVKLSLFQNVELEFEPFGNLDQPDLYYEYYPTVYPGRRGSMVPFSMRVLHAELPQYLNKPQESLDRLHSMKSICQKILANLEEGLAEDGSMMTLTQDNRQASIQLWRSRLCRVMCSMANCLLMMKVCGRREKAAAEDYVLAVETYHSIIQYEPQQSVQLLSGIGRIFLQIGDIKTAEKYFQDVEKASQEIGKDPVHDTAVLMNRAFVYLSQNNYADAHTCFSGVLKIDPNNPVANNNAAVCLLYLGRLKESLGQLESLVQQDPALYLHESVLFNLTTMYELESSRSTQKKQALLEAVAAREGDSFNTQCLKLV</sequence>
<dbReference type="GO" id="GO:0030008">
    <property type="term" value="C:TRAPP complex"/>
    <property type="evidence" value="ECO:0007669"/>
    <property type="project" value="TreeGrafter"/>
</dbReference>
<evidence type="ECO:0000256" key="5">
    <source>
        <dbReference type="ARBA" id="ARBA00022737"/>
    </source>
</evidence>
<comment type="subunit">
    <text evidence="10">Component of the multisubunit TRAPP (transport protein particle) complex, which includes at least TRAPPC2, TRAPPC2L, TRAPPC3, TRAPPC3L, TRAPPC4, TRAPPC5, TRAPPC8, TRAPPC9, TRAPPC10, TRAPPC11 and TRAPPC12. Interacts with CENPE.</text>
</comment>
<evidence type="ECO:0000256" key="8">
    <source>
        <dbReference type="ARBA" id="ARBA00023242"/>
    </source>
</evidence>
<dbReference type="Proteomes" id="UP000319801">
    <property type="component" value="Unassembled WGS sequence"/>
</dbReference>
<feature type="region of interest" description="Disordered" evidence="14">
    <location>
        <begin position="277"/>
        <end position="328"/>
    </location>
</feature>
<evidence type="ECO:0000256" key="13">
    <source>
        <dbReference type="PROSITE-ProRule" id="PRU00339"/>
    </source>
</evidence>
<dbReference type="EMBL" id="VCAZ01000049">
    <property type="protein sequence ID" value="TSM77389.1"/>
    <property type="molecule type" value="Genomic_DNA"/>
</dbReference>
<dbReference type="PANTHER" id="PTHR21581:SF6">
    <property type="entry name" value="TRAFFICKING PROTEIN PARTICLE COMPLEX SUBUNIT 12"/>
    <property type="match status" value="1"/>
</dbReference>
<keyword evidence="3" id="KW-0813">Transport</keyword>
<dbReference type="FunFam" id="1.25.40.10:FF:000170">
    <property type="entry name" value="Trafficking protein particle complex subunit 12"/>
    <property type="match status" value="1"/>
</dbReference>
<comment type="function">
    <text evidence="9">Component of the TRAPP complex, which is involved in endoplasmic reticulum to Golgi apparatus trafficking at a very early stage. Also plays a role in chromosome congression, kinetochore assembly and stability and controls the recruitment of CENPE to the kinetochores.</text>
</comment>
<comment type="subcellular location">
    <subcellularLocation>
        <location evidence="2">Endoplasmic reticulum-Golgi intermediate compartment</location>
    </subcellularLocation>
    <subcellularLocation>
        <location evidence="1">Nucleus</location>
    </subcellularLocation>
</comment>
<dbReference type="SUPFAM" id="SSF48452">
    <property type="entry name" value="TPR-like"/>
    <property type="match status" value="1"/>
</dbReference>
<evidence type="ECO:0000256" key="11">
    <source>
        <dbReference type="ARBA" id="ARBA00074587"/>
    </source>
</evidence>
<feature type="region of interest" description="Disordered" evidence="14">
    <location>
        <begin position="1"/>
        <end position="179"/>
    </location>
</feature>
<dbReference type="GO" id="GO:0005794">
    <property type="term" value="C:Golgi apparatus"/>
    <property type="evidence" value="ECO:0007669"/>
    <property type="project" value="TreeGrafter"/>
</dbReference>
<evidence type="ECO:0000256" key="7">
    <source>
        <dbReference type="ARBA" id="ARBA00022892"/>
    </source>
</evidence>
<feature type="repeat" description="TPR" evidence="13">
    <location>
        <begin position="765"/>
        <end position="798"/>
    </location>
</feature>
<keyword evidence="8" id="KW-0539">Nucleus</keyword>
<dbReference type="Pfam" id="PF14559">
    <property type="entry name" value="TPR_19"/>
    <property type="match status" value="1"/>
</dbReference>
<comment type="caution">
    <text evidence="15">The sequence shown here is derived from an EMBL/GenBank/DDBJ whole genome shotgun (WGS) entry which is preliminary data.</text>
</comment>
<keyword evidence="7" id="KW-0931">ER-Golgi transport</keyword>
<keyword evidence="16" id="KW-1185">Reference proteome</keyword>
<dbReference type="GO" id="GO:0016192">
    <property type="term" value="P:vesicle-mediated transport"/>
    <property type="evidence" value="ECO:0007669"/>
    <property type="project" value="UniProtKB-KW"/>
</dbReference>
<evidence type="ECO:0000313" key="16">
    <source>
        <dbReference type="Proteomes" id="UP000319801"/>
    </source>
</evidence>
<dbReference type="PROSITE" id="PS50005">
    <property type="entry name" value="TPR"/>
    <property type="match status" value="1"/>
</dbReference>
<dbReference type="InterPro" id="IPR011990">
    <property type="entry name" value="TPR-like_helical_dom_sf"/>
</dbReference>
<dbReference type="Gene3D" id="1.25.40.10">
    <property type="entry name" value="Tetratricopeptide repeat domain"/>
    <property type="match status" value="1"/>
</dbReference>
<feature type="compositionally biased region" description="Polar residues" evidence="14">
    <location>
        <begin position="60"/>
        <end position="71"/>
    </location>
</feature>
<evidence type="ECO:0000256" key="6">
    <source>
        <dbReference type="ARBA" id="ARBA00022803"/>
    </source>
</evidence>
<dbReference type="GO" id="GO:0005793">
    <property type="term" value="C:endoplasmic reticulum-Golgi intermediate compartment"/>
    <property type="evidence" value="ECO:0007669"/>
    <property type="project" value="UniProtKB-SubCell"/>
</dbReference>
<evidence type="ECO:0000256" key="12">
    <source>
        <dbReference type="ARBA" id="ARBA00081147"/>
    </source>
</evidence>
<dbReference type="PANTHER" id="PTHR21581">
    <property type="entry name" value="D-ALANYL-D-ALANINE CARBOXYPEPTIDASE"/>
    <property type="match status" value="1"/>
</dbReference>
<feature type="compositionally biased region" description="Polar residues" evidence="14">
    <location>
        <begin position="31"/>
        <end position="42"/>
    </location>
</feature>
<name>A0A556U536_BAGYA</name>
<evidence type="ECO:0000256" key="14">
    <source>
        <dbReference type="SAM" id="MobiDB-lite"/>
    </source>
</evidence>
<evidence type="ECO:0000256" key="2">
    <source>
        <dbReference type="ARBA" id="ARBA00004399"/>
    </source>
</evidence>
<keyword evidence="5" id="KW-0677">Repeat</keyword>
<evidence type="ECO:0000256" key="3">
    <source>
        <dbReference type="ARBA" id="ARBA00022448"/>
    </source>
</evidence>
<evidence type="ECO:0000313" key="15">
    <source>
        <dbReference type="EMBL" id="TSM77389.1"/>
    </source>
</evidence>
<feature type="compositionally biased region" description="Basic and acidic residues" evidence="14">
    <location>
        <begin position="470"/>
        <end position="480"/>
    </location>
</feature>
<dbReference type="AlphaFoldDB" id="A0A556U536"/>
<feature type="compositionally biased region" description="Acidic residues" evidence="14">
    <location>
        <begin position="481"/>
        <end position="490"/>
    </location>
</feature>
<dbReference type="OrthoDB" id="428342at2759"/>
<evidence type="ECO:0000256" key="4">
    <source>
        <dbReference type="ARBA" id="ARBA00022553"/>
    </source>
</evidence>
<organism evidence="15 16">
    <name type="scientific">Bagarius yarrelli</name>
    <name type="common">Goonch</name>
    <name type="synonym">Bagrus yarrelli</name>
    <dbReference type="NCBI Taxonomy" id="175774"/>
    <lineage>
        <taxon>Eukaryota</taxon>
        <taxon>Metazoa</taxon>
        <taxon>Chordata</taxon>
        <taxon>Craniata</taxon>
        <taxon>Vertebrata</taxon>
        <taxon>Euteleostomi</taxon>
        <taxon>Actinopterygii</taxon>
        <taxon>Neopterygii</taxon>
        <taxon>Teleostei</taxon>
        <taxon>Ostariophysi</taxon>
        <taxon>Siluriformes</taxon>
        <taxon>Sisoridae</taxon>
        <taxon>Sisorinae</taxon>
        <taxon>Bagarius</taxon>
    </lineage>
</organism>
<keyword evidence="6 13" id="KW-0802">TPR repeat</keyword>
<protein>
    <recommendedName>
        <fullName evidence="11">Trafficking protein particle complex subunit 12</fullName>
    </recommendedName>
    <alternativeName>
        <fullName evidence="12">Tetratricopeptide repeat protein 15</fullName>
    </alternativeName>
</protein>
<evidence type="ECO:0000256" key="10">
    <source>
        <dbReference type="ARBA" id="ARBA00066258"/>
    </source>
</evidence>
<accession>A0A556U536</accession>
<proteinExistence type="predicted"/>
<gene>
    <name evidence="15" type="ORF">Baya_6139</name>
</gene>
<feature type="compositionally biased region" description="Basic and acidic residues" evidence="14">
    <location>
        <begin position="147"/>
        <end position="160"/>
    </location>
</feature>
<evidence type="ECO:0000256" key="9">
    <source>
        <dbReference type="ARBA" id="ARBA00058339"/>
    </source>
</evidence>
<evidence type="ECO:0000256" key="1">
    <source>
        <dbReference type="ARBA" id="ARBA00004123"/>
    </source>
</evidence>
<keyword evidence="4" id="KW-0597">Phosphoprotein</keyword>
<dbReference type="SMART" id="SM00028">
    <property type="entry name" value="TPR"/>
    <property type="match status" value="3"/>
</dbReference>
<dbReference type="GO" id="GO:0005634">
    <property type="term" value="C:nucleus"/>
    <property type="evidence" value="ECO:0007669"/>
    <property type="project" value="UniProtKB-SubCell"/>
</dbReference>
<dbReference type="InterPro" id="IPR019734">
    <property type="entry name" value="TPR_rpt"/>
</dbReference>
<feature type="compositionally biased region" description="Basic and acidic residues" evidence="14">
    <location>
        <begin position="103"/>
        <end position="115"/>
    </location>
</feature>
<reference evidence="15 16" key="1">
    <citation type="journal article" date="2019" name="Genome Biol. Evol.">
        <title>Whole-Genome Sequencing of the Giant Devil Catfish, Bagarius yarrelli.</title>
        <authorList>
            <person name="Jiang W."/>
            <person name="Lv Y."/>
            <person name="Cheng L."/>
            <person name="Yang K."/>
            <person name="Chao B."/>
            <person name="Wang X."/>
            <person name="Li Y."/>
            <person name="Pan X."/>
            <person name="You X."/>
            <person name="Zhang Y."/>
            <person name="Yang J."/>
            <person name="Li J."/>
            <person name="Zhang X."/>
            <person name="Liu S."/>
            <person name="Sun C."/>
            <person name="Yang J."/>
            <person name="Shi Q."/>
        </authorList>
    </citation>
    <scope>NUCLEOTIDE SEQUENCE [LARGE SCALE GENOMIC DNA]</scope>
    <source>
        <strain evidence="15">JWS20170419001</strain>
        <tissue evidence="15">Muscle</tissue>
    </source>
</reference>